<evidence type="ECO:0000256" key="8">
    <source>
        <dbReference type="ARBA" id="ARBA00022741"/>
    </source>
</evidence>
<keyword evidence="7" id="KW-0677">Repeat</keyword>
<organism evidence="18 19">
    <name type="scientific">Regulus satrapa</name>
    <name type="common">Golden-crowned kinglet</name>
    <dbReference type="NCBI Taxonomy" id="13245"/>
    <lineage>
        <taxon>Eukaryota</taxon>
        <taxon>Metazoa</taxon>
        <taxon>Chordata</taxon>
        <taxon>Craniata</taxon>
        <taxon>Vertebrata</taxon>
        <taxon>Euteleostomi</taxon>
        <taxon>Archelosauria</taxon>
        <taxon>Archosauria</taxon>
        <taxon>Dinosauria</taxon>
        <taxon>Saurischia</taxon>
        <taxon>Theropoda</taxon>
        <taxon>Coelurosauria</taxon>
        <taxon>Aves</taxon>
        <taxon>Neognathae</taxon>
        <taxon>Neoaves</taxon>
        <taxon>Telluraves</taxon>
        <taxon>Australaves</taxon>
        <taxon>Passeriformes</taxon>
        <taxon>Regulidae</taxon>
        <taxon>Regulus</taxon>
    </lineage>
</organism>
<dbReference type="OrthoDB" id="63267at2759"/>
<proteinExistence type="inferred from homology"/>
<dbReference type="SUPFAM" id="SSF56112">
    <property type="entry name" value="Protein kinase-like (PK-like)"/>
    <property type="match status" value="2"/>
</dbReference>
<keyword evidence="19" id="KW-1185">Reference proteome</keyword>
<dbReference type="FunFam" id="1.10.510.10:FF:000041">
    <property type="entry name" value="Ribosomal protein S6 kinase"/>
    <property type="match status" value="1"/>
</dbReference>
<dbReference type="InterPro" id="IPR000961">
    <property type="entry name" value="AGC-kinase_C"/>
</dbReference>
<gene>
    <name evidence="18" type="primary">Rps6ka3</name>
    <name evidence="18" type="ORF">REGSAT_R11683</name>
</gene>
<dbReference type="PIRSF" id="PIRSF000606">
    <property type="entry name" value="Ribsml_S6_kin_2"/>
    <property type="match status" value="1"/>
</dbReference>
<dbReference type="InterPro" id="IPR017441">
    <property type="entry name" value="Protein_kinase_ATP_BS"/>
</dbReference>
<dbReference type="Proteomes" id="UP000529728">
    <property type="component" value="Unassembled WGS sequence"/>
</dbReference>
<dbReference type="FunFam" id="1.10.510.10:FF:000010">
    <property type="entry name" value="Ribosomal protein S6 kinase"/>
    <property type="match status" value="1"/>
</dbReference>
<evidence type="ECO:0000313" key="19">
    <source>
        <dbReference type="Proteomes" id="UP000529728"/>
    </source>
</evidence>
<dbReference type="Pfam" id="PF00069">
    <property type="entry name" value="Pkinase"/>
    <property type="match status" value="2"/>
</dbReference>
<dbReference type="SMART" id="SM00133">
    <property type="entry name" value="S_TK_X"/>
    <property type="match status" value="1"/>
</dbReference>
<dbReference type="SMART" id="SM00220">
    <property type="entry name" value="S_TKc"/>
    <property type="match status" value="2"/>
</dbReference>
<dbReference type="EC" id="2.7.11.1" evidence="3"/>
<dbReference type="PROSITE" id="PS00107">
    <property type="entry name" value="PROTEIN_KINASE_ATP"/>
    <property type="match status" value="2"/>
</dbReference>
<reference evidence="18 19" key="1">
    <citation type="submission" date="2019-09" db="EMBL/GenBank/DDBJ databases">
        <title>Bird 10,000 Genomes (B10K) Project - Family phase.</title>
        <authorList>
            <person name="Zhang G."/>
        </authorList>
    </citation>
    <scope>NUCLEOTIDE SEQUENCE [LARGE SCALE GENOMIC DNA]</scope>
    <source>
        <strain evidence="18">B10K-DU-001-18</strain>
        <tissue evidence="18">Muscle</tissue>
    </source>
</reference>
<dbReference type="Gene3D" id="1.10.510.10">
    <property type="entry name" value="Transferase(Phosphotransferase) domain 1"/>
    <property type="match status" value="2"/>
</dbReference>
<protein>
    <recommendedName>
        <fullName evidence="3">non-specific serine/threonine protein kinase</fullName>
        <ecNumber evidence="3">2.7.11.1</ecNumber>
    </recommendedName>
</protein>
<dbReference type="FunFam" id="3.30.200.20:FF:000121">
    <property type="entry name" value="Ribosomal protein S6 kinase"/>
    <property type="match status" value="1"/>
</dbReference>
<dbReference type="InterPro" id="IPR017892">
    <property type="entry name" value="Pkinase_C"/>
</dbReference>
<dbReference type="Gene3D" id="3.30.200.20">
    <property type="entry name" value="Phosphorylase Kinase, domain 1"/>
    <property type="match status" value="2"/>
</dbReference>
<evidence type="ECO:0000256" key="15">
    <source>
        <dbReference type="PROSITE-ProRule" id="PRU10141"/>
    </source>
</evidence>
<dbReference type="InterPro" id="IPR041905">
    <property type="entry name" value="RPS6KA3_C"/>
</dbReference>
<evidence type="ECO:0000256" key="13">
    <source>
        <dbReference type="PIRSR" id="PIRSR000606-50"/>
    </source>
</evidence>
<dbReference type="InterPro" id="IPR000719">
    <property type="entry name" value="Prot_kinase_dom"/>
</dbReference>
<evidence type="ECO:0000256" key="7">
    <source>
        <dbReference type="ARBA" id="ARBA00022737"/>
    </source>
</evidence>
<dbReference type="AlphaFoldDB" id="A0A7K4XLR2"/>
<evidence type="ECO:0000256" key="14">
    <source>
        <dbReference type="PIRSR" id="PIRSR000606-51"/>
    </source>
</evidence>
<evidence type="ECO:0000256" key="2">
    <source>
        <dbReference type="ARBA" id="ARBA00009804"/>
    </source>
</evidence>
<evidence type="ECO:0000256" key="12">
    <source>
        <dbReference type="ARBA" id="ARBA00048679"/>
    </source>
</evidence>
<dbReference type="GO" id="GO:0004674">
    <property type="term" value="F:protein serine/threonine kinase activity"/>
    <property type="evidence" value="ECO:0007669"/>
    <property type="project" value="UniProtKB-KW"/>
</dbReference>
<keyword evidence="6" id="KW-0808">Transferase</keyword>
<dbReference type="PANTHER" id="PTHR24351">
    <property type="entry name" value="RIBOSOMAL PROTEIN S6 KINASE"/>
    <property type="match status" value="1"/>
</dbReference>
<comment type="catalytic activity">
    <reaction evidence="11">
        <text>L-threonyl-[protein] + ATP = O-phospho-L-threonyl-[protein] + ADP + H(+)</text>
        <dbReference type="Rhea" id="RHEA:46608"/>
        <dbReference type="Rhea" id="RHEA-COMP:11060"/>
        <dbReference type="Rhea" id="RHEA-COMP:11605"/>
        <dbReference type="ChEBI" id="CHEBI:15378"/>
        <dbReference type="ChEBI" id="CHEBI:30013"/>
        <dbReference type="ChEBI" id="CHEBI:30616"/>
        <dbReference type="ChEBI" id="CHEBI:61977"/>
        <dbReference type="ChEBI" id="CHEBI:456216"/>
        <dbReference type="EC" id="2.7.11.1"/>
    </reaction>
</comment>
<dbReference type="EMBL" id="VWZN01012623">
    <property type="protein sequence ID" value="NWR47891.1"/>
    <property type="molecule type" value="Genomic_DNA"/>
</dbReference>
<feature type="binding site" evidence="14 15">
    <location>
        <position position="409"/>
    </location>
    <ligand>
        <name>ATP</name>
        <dbReference type="ChEBI" id="CHEBI:30616"/>
    </ligand>
</feature>
<evidence type="ECO:0000259" key="17">
    <source>
        <dbReference type="PROSITE" id="PS51285"/>
    </source>
</evidence>
<dbReference type="CDD" id="cd14176">
    <property type="entry name" value="STKc_RSK2_C"/>
    <property type="match status" value="1"/>
</dbReference>
<dbReference type="GO" id="GO:0000287">
    <property type="term" value="F:magnesium ion binding"/>
    <property type="evidence" value="ECO:0007669"/>
    <property type="project" value="InterPro"/>
</dbReference>
<evidence type="ECO:0000256" key="6">
    <source>
        <dbReference type="ARBA" id="ARBA00022679"/>
    </source>
</evidence>
<evidence type="ECO:0000256" key="4">
    <source>
        <dbReference type="ARBA" id="ARBA00022527"/>
    </source>
</evidence>
<evidence type="ECO:0000256" key="5">
    <source>
        <dbReference type="ARBA" id="ARBA00022553"/>
    </source>
</evidence>
<feature type="domain" description="AGC-kinase C-terminal" evidence="17">
    <location>
        <begin position="286"/>
        <end position="355"/>
    </location>
</feature>
<dbReference type="InterPro" id="IPR016239">
    <property type="entry name" value="Ribosomal_S6_kinase_II"/>
</dbReference>
<evidence type="ECO:0000256" key="11">
    <source>
        <dbReference type="ARBA" id="ARBA00047899"/>
    </source>
</evidence>
<feature type="domain" description="Protein kinase" evidence="16">
    <location>
        <begin position="26"/>
        <end position="285"/>
    </location>
</feature>
<evidence type="ECO:0000256" key="9">
    <source>
        <dbReference type="ARBA" id="ARBA00022777"/>
    </source>
</evidence>
<feature type="binding site" evidence="14">
    <location>
        <begin position="386"/>
        <end position="394"/>
    </location>
    <ligand>
        <name>ATP</name>
        <dbReference type="ChEBI" id="CHEBI:30616"/>
    </ligand>
</feature>
<name>A0A7K4XLR2_REGSA</name>
<evidence type="ECO:0000256" key="1">
    <source>
        <dbReference type="ARBA" id="ARBA00001946"/>
    </source>
</evidence>
<dbReference type="PROSITE" id="PS00108">
    <property type="entry name" value="PROTEIN_KINASE_ST"/>
    <property type="match status" value="2"/>
</dbReference>
<keyword evidence="4" id="KW-0723">Serine/threonine-protein kinase</keyword>
<comment type="catalytic activity">
    <reaction evidence="12">
        <text>L-seryl-[protein] + ATP = O-phospho-L-seryl-[protein] + ADP + H(+)</text>
        <dbReference type="Rhea" id="RHEA:17989"/>
        <dbReference type="Rhea" id="RHEA-COMP:9863"/>
        <dbReference type="Rhea" id="RHEA-COMP:11604"/>
        <dbReference type="ChEBI" id="CHEBI:15378"/>
        <dbReference type="ChEBI" id="CHEBI:29999"/>
        <dbReference type="ChEBI" id="CHEBI:30616"/>
        <dbReference type="ChEBI" id="CHEBI:83421"/>
        <dbReference type="ChEBI" id="CHEBI:456216"/>
        <dbReference type="EC" id="2.7.11.1"/>
    </reaction>
</comment>
<comment type="cofactor">
    <cofactor evidence="1">
        <name>Mg(2+)</name>
        <dbReference type="ChEBI" id="CHEBI:18420"/>
    </cofactor>
</comment>
<dbReference type="Pfam" id="PF00433">
    <property type="entry name" value="Pkinase_C"/>
    <property type="match status" value="1"/>
</dbReference>
<keyword evidence="10 14" id="KW-0067">ATP-binding</keyword>
<sequence>EEGSIKEIAITHHVKEGHEKADPSQFELLKVLGQGSFGKVFLVKKISGSDARQLYAMKVLKKATLKVRDRVRTKMERDILVEVNHPFIVKLHYAFQTEGKLYLILDFLRGGDLFTRLSKEVMFTEDDVKFYLAELALALDHLHSLGIIYRDLKPENILLDEEGHIKLTDFGLSKESIDHEKKAYSFCGTVEYMAPEVVNRRGHTQSADWWSFGVLMFEMLTGTLPFQGKDRKETMTMILKAKLGMPQFLSLEAQSLLRMLFKRNPANRLGAGPDGVEEIKRHAFFSKIDWNKLYRREIHPPFKPATGRPEDTFYFDPEFTAKTPKDSPGIPPSANAHQLFRGFSFVAIASDDENQAMQTVGVHSIVQQLHRNSIQFTDGYEVKEDIGVGSYSVCKRCIHKASNMEYAVKIIDKSKRDPTEEIEILLRYGQHPNIITLKDVYDDGKYVYVVTELMKGGELLDKILRQKFFSEREASAVLFTITKTVEYLHTQGVVHRDLKPSNILYVDESGNPESIRICDFGFAKQLRAENGLLMTPCYTANFVAPEVLKRQGYDAACDIWSLGVLLYTMLTGYTPFANGPDDTPEEILARIGSGKFSLSGGYWNSVSDTAKASIFALSLGGSGTDCSDLVSKMLHVDPRQRLTAAQVLSHPWIVHCDQLPQYQLNRQDAPHLVKGAMAATYSALNRNQSPVLEPVGRSTLAQRRGIKKITSTAL</sequence>
<accession>A0A7K4XLR2</accession>
<comment type="similarity">
    <text evidence="2">Belongs to the protein kinase superfamily. AGC Ser/Thr protein kinase family. S6 kinase subfamily.</text>
</comment>
<feature type="non-terminal residue" evidence="18">
    <location>
        <position position="1"/>
    </location>
</feature>
<dbReference type="InterPro" id="IPR041906">
    <property type="entry name" value="RSK_N"/>
</dbReference>
<comment type="caution">
    <text evidence="18">The sequence shown here is derived from an EMBL/GenBank/DDBJ whole genome shotgun (WGS) entry which is preliminary data.</text>
</comment>
<feature type="active site" description="Proton acceptor" evidence="13">
    <location>
        <position position="151"/>
    </location>
</feature>
<feature type="domain" description="Protein kinase" evidence="16">
    <location>
        <begin position="380"/>
        <end position="653"/>
    </location>
</feature>
<dbReference type="FunFam" id="3.30.200.20:FF:000013">
    <property type="entry name" value="Ribosomal protein S6 kinase"/>
    <property type="match status" value="1"/>
</dbReference>
<keyword evidence="8 14" id="KW-0547">Nucleotide-binding</keyword>
<feature type="active site" description="Proton acceptor" evidence="13">
    <location>
        <position position="497"/>
    </location>
</feature>
<feature type="binding site" evidence="14">
    <location>
        <begin position="32"/>
        <end position="40"/>
    </location>
    <ligand>
        <name>ATP</name>
        <dbReference type="ChEBI" id="CHEBI:30616"/>
    </ligand>
</feature>
<dbReference type="InterPro" id="IPR008271">
    <property type="entry name" value="Ser/Thr_kinase_AS"/>
</dbReference>
<keyword evidence="5" id="KW-0597">Phosphoprotein</keyword>
<evidence type="ECO:0000256" key="10">
    <source>
        <dbReference type="ARBA" id="ARBA00022840"/>
    </source>
</evidence>
<dbReference type="CDD" id="cd05582">
    <property type="entry name" value="STKc_RSK_N"/>
    <property type="match status" value="1"/>
</dbReference>
<keyword evidence="9 18" id="KW-0418">Kinase</keyword>
<feature type="non-terminal residue" evidence="18">
    <location>
        <position position="714"/>
    </location>
</feature>
<feature type="binding site" evidence="14 15">
    <location>
        <position position="58"/>
    </location>
    <ligand>
        <name>ATP</name>
        <dbReference type="ChEBI" id="CHEBI:30616"/>
    </ligand>
</feature>
<evidence type="ECO:0000256" key="3">
    <source>
        <dbReference type="ARBA" id="ARBA00012513"/>
    </source>
</evidence>
<dbReference type="GO" id="GO:0035556">
    <property type="term" value="P:intracellular signal transduction"/>
    <property type="evidence" value="ECO:0007669"/>
    <property type="project" value="InterPro"/>
</dbReference>
<dbReference type="PROSITE" id="PS51285">
    <property type="entry name" value="AGC_KINASE_CTER"/>
    <property type="match status" value="1"/>
</dbReference>
<evidence type="ECO:0000259" key="16">
    <source>
        <dbReference type="PROSITE" id="PS50011"/>
    </source>
</evidence>
<evidence type="ECO:0000313" key="18">
    <source>
        <dbReference type="EMBL" id="NWR47891.1"/>
    </source>
</evidence>
<dbReference type="GO" id="GO:0005524">
    <property type="term" value="F:ATP binding"/>
    <property type="evidence" value="ECO:0007669"/>
    <property type="project" value="UniProtKB-UniRule"/>
</dbReference>
<dbReference type="PROSITE" id="PS50011">
    <property type="entry name" value="PROTEIN_KINASE_DOM"/>
    <property type="match status" value="2"/>
</dbReference>
<dbReference type="InterPro" id="IPR011009">
    <property type="entry name" value="Kinase-like_dom_sf"/>
</dbReference>